<feature type="region of interest" description="Disordered" evidence="4">
    <location>
        <begin position="1"/>
        <end position="21"/>
    </location>
</feature>
<sequence length="58" mass="6452">MAKKCEVCGRGSTKGASRSHSNIKTIKRQYLNLQVKTIGGKRRAVCVKCLKTMAKKKK</sequence>
<organism evidence="5 6">
    <name type="scientific">bacterium (Candidatus Gribaldobacteria) CG02_land_8_20_14_3_00_41_15</name>
    <dbReference type="NCBI Taxonomy" id="2014270"/>
    <lineage>
        <taxon>Bacteria</taxon>
        <taxon>Candidatus Gribaldobacteria</taxon>
    </lineage>
</organism>
<proteinExistence type="inferred from homology"/>
<evidence type="ECO:0000256" key="1">
    <source>
        <dbReference type="ARBA" id="ARBA00008760"/>
    </source>
</evidence>
<evidence type="ECO:0000256" key="2">
    <source>
        <dbReference type="ARBA" id="ARBA00022980"/>
    </source>
</evidence>
<dbReference type="Pfam" id="PF00830">
    <property type="entry name" value="Ribosomal_L28"/>
    <property type="match status" value="1"/>
</dbReference>
<dbReference type="GO" id="GO:0003735">
    <property type="term" value="F:structural constituent of ribosome"/>
    <property type="evidence" value="ECO:0007669"/>
    <property type="project" value="InterPro"/>
</dbReference>
<comment type="caution">
    <text evidence="5">The sequence shown here is derived from an EMBL/GenBank/DDBJ whole genome shotgun (WGS) entry which is preliminary data.</text>
</comment>
<comment type="similarity">
    <text evidence="1">Belongs to the bacterial ribosomal protein bL28 family.</text>
</comment>
<evidence type="ECO:0000313" key="6">
    <source>
        <dbReference type="Proteomes" id="UP000229030"/>
    </source>
</evidence>
<dbReference type="AlphaFoldDB" id="A0A2M7DEY4"/>
<gene>
    <name evidence="5" type="ORF">COS21_00075</name>
</gene>
<accession>A0A2M7DEY4</accession>
<dbReference type="GO" id="GO:1990904">
    <property type="term" value="C:ribonucleoprotein complex"/>
    <property type="evidence" value="ECO:0007669"/>
    <property type="project" value="UniProtKB-KW"/>
</dbReference>
<evidence type="ECO:0000256" key="3">
    <source>
        <dbReference type="ARBA" id="ARBA00023274"/>
    </source>
</evidence>
<evidence type="ECO:0000256" key="4">
    <source>
        <dbReference type="SAM" id="MobiDB-lite"/>
    </source>
</evidence>
<keyword evidence="2 5" id="KW-0689">Ribosomal protein</keyword>
<dbReference type="InterPro" id="IPR026569">
    <property type="entry name" value="Ribosomal_bL28"/>
</dbReference>
<keyword evidence="3" id="KW-0687">Ribonucleoprotein</keyword>
<evidence type="ECO:0000313" key="5">
    <source>
        <dbReference type="EMBL" id="PIV47423.1"/>
    </source>
</evidence>
<dbReference type="GO" id="GO:0005840">
    <property type="term" value="C:ribosome"/>
    <property type="evidence" value="ECO:0007669"/>
    <property type="project" value="UniProtKB-KW"/>
</dbReference>
<name>A0A2M7DEY4_9BACT</name>
<reference evidence="6" key="1">
    <citation type="submission" date="2017-09" db="EMBL/GenBank/DDBJ databases">
        <title>Depth-based differentiation of microbial function through sediment-hosted aquifers and enrichment of novel symbionts in the deep terrestrial subsurface.</title>
        <authorList>
            <person name="Probst A.J."/>
            <person name="Ladd B."/>
            <person name="Jarett J.K."/>
            <person name="Geller-Mcgrath D.E."/>
            <person name="Sieber C.M.K."/>
            <person name="Emerson J.B."/>
            <person name="Anantharaman K."/>
            <person name="Thomas B.C."/>
            <person name="Malmstrom R."/>
            <person name="Stieglmeier M."/>
            <person name="Klingl A."/>
            <person name="Woyke T."/>
            <person name="Ryan C.M."/>
            <person name="Banfield J.F."/>
        </authorList>
    </citation>
    <scope>NUCLEOTIDE SEQUENCE [LARGE SCALE GENOMIC DNA]</scope>
</reference>
<dbReference type="EMBL" id="PETV01000002">
    <property type="protein sequence ID" value="PIV47423.1"/>
    <property type="molecule type" value="Genomic_DNA"/>
</dbReference>
<dbReference type="Proteomes" id="UP000229030">
    <property type="component" value="Unassembled WGS sequence"/>
</dbReference>
<protein>
    <submittedName>
        <fullName evidence="5">50S ribosomal protein L28</fullName>
    </submittedName>
</protein>
<dbReference type="InterPro" id="IPR034704">
    <property type="entry name" value="Ribosomal_bL28/bL31-like_sf"/>
</dbReference>
<dbReference type="InterPro" id="IPR037147">
    <property type="entry name" value="Ribosomal_bL28_sf"/>
</dbReference>
<dbReference type="Gene3D" id="2.30.170.40">
    <property type="entry name" value="Ribosomal protein L28/L24"/>
    <property type="match status" value="1"/>
</dbReference>
<dbReference type="SUPFAM" id="SSF143800">
    <property type="entry name" value="L28p-like"/>
    <property type="match status" value="1"/>
</dbReference>